<feature type="region of interest" description="Disordered" evidence="1">
    <location>
        <begin position="211"/>
        <end position="244"/>
    </location>
</feature>
<comment type="caution">
    <text evidence="2">The sequence shown here is derived from an EMBL/GenBank/DDBJ whole genome shotgun (WGS) entry which is preliminary data.</text>
</comment>
<organism evidence="2 3">
    <name type="scientific">Callipepla squamata</name>
    <name type="common">Scaled quail</name>
    <dbReference type="NCBI Taxonomy" id="9009"/>
    <lineage>
        <taxon>Eukaryota</taxon>
        <taxon>Metazoa</taxon>
        <taxon>Chordata</taxon>
        <taxon>Craniata</taxon>
        <taxon>Vertebrata</taxon>
        <taxon>Euteleostomi</taxon>
        <taxon>Archelosauria</taxon>
        <taxon>Archosauria</taxon>
        <taxon>Dinosauria</taxon>
        <taxon>Saurischia</taxon>
        <taxon>Theropoda</taxon>
        <taxon>Coelurosauria</taxon>
        <taxon>Aves</taxon>
        <taxon>Neognathae</taxon>
        <taxon>Galloanserae</taxon>
        <taxon>Galliformes</taxon>
        <taxon>Odontophoridae</taxon>
        <taxon>Callipepla</taxon>
    </lineage>
</organism>
<evidence type="ECO:0000256" key="1">
    <source>
        <dbReference type="SAM" id="MobiDB-lite"/>
    </source>
</evidence>
<feature type="region of interest" description="Disordered" evidence="1">
    <location>
        <begin position="1"/>
        <end position="21"/>
    </location>
</feature>
<protein>
    <submittedName>
        <fullName evidence="2">Uncharacterized protein</fullName>
    </submittedName>
</protein>
<feature type="compositionally biased region" description="Polar residues" evidence="1">
    <location>
        <begin position="1"/>
        <end position="10"/>
    </location>
</feature>
<evidence type="ECO:0000313" key="2">
    <source>
        <dbReference type="EMBL" id="OXB66651.1"/>
    </source>
</evidence>
<gene>
    <name evidence="2" type="ORF">ASZ78_013910</name>
</gene>
<feature type="non-terminal residue" evidence="2">
    <location>
        <position position="244"/>
    </location>
</feature>
<reference evidence="2 3" key="1">
    <citation type="submission" date="2016-07" db="EMBL/GenBank/DDBJ databases">
        <title>Disparate Historic Effective Population Sizes Predicted by Modern Levels of Genome Diversity for the Scaled Quail (Callipepla squamata) and the Northern Bobwhite (Colinus virginianus): Inferences from First and Second Generation Draft Genome Assemblies for Sympatric New World Quail.</title>
        <authorList>
            <person name="Oldeschulte D.L."/>
            <person name="Halley Y.A."/>
            <person name="Bhattarai E.K."/>
            <person name="Brashear W.A."/>
            <person name="Hill J."/>
            <person name="Metz R.P."/>
            <person name="Johnson C.D."/>
            <person name="Rollins D."/>
            <person name="Peterson M.J."/>
            <person name="Bickhart D.M."/>
            <person name="Decker J.E."/>
            <person name="Seabury C.M."/>
        </authorList>
    </citation>
    <scope>NUCLEOTIDE SEQUENCE [LARGE SCALE GENOMIC DNA]</scope>
    <source>
        <strain evidence="2 3">Texas</strain>
        <tissue evidence="2">Leg muscle</tissue>
    </source>
</reference>
<dbReference type="EMBL" id="MCFN01000058">
    <property type="protein sequence ID" value="OXB66651.1"/>
    <property type="molecule type" value="Genomic_DNA"/>
</dbReference>
<evidence type="ECO:0000313" key="3">
    <source>
        <dbReference type="Proteomes" id="UP000198323"/>
    </source>
</evidence>
<dbReference type="STRING" id="9009.A0A226NGL0"/>
<dbReference type="OrthoDB" id="6022711at2759"/>
<sequence>MHSVDTSNVKTGPGSPEPRDNINFSIILEAPQGFRDETPFKEEAVDEPILDLGRSFQLSQNDNGYEKESWEMREFWKPRTEEVDEEREMLVDEYEEDLDFLKYNSSDRQKATSEKNLNTEWAEQLKTAKIQDLKSSASLSPKQSLEYPFNKEQMYEENANITSLSSGTMAHSDFQEGLLDSGTTQSGSRNKMDLGTKLQMNSKLPGLAVDLEGVEKEEGEDDPFSKNQTSGRVTTLAQHRTVLY</sequence>
<feature type="compositionally biased region" description="Polar residues" evidence="1">
    <location>
        <begin position="225"/>
        <end position="238"/>
    </location>
</feature>
<proteinExistence type="predicted"/>
<keyword evidence="3" id="KW-1185">Reference proteome</keyword>
<accession>A0A226NGL0</accession>
<dbReference type="AlphaFoldDB" id="A0A226NGL0"/>
<name>A0A226NGL0_CALSU</name>
<dbReference type="Proteomes" id="UP000198323">
    <property type="component" value="Unassembled WGS sequence"/>
</dbReference>